<dbReference type="EMBL" id="CP067421">
    <property type="protein sequence ID" value="QQP92870.1"/>
    <property type="molecule type" value="Genomic_DNA"/>
</dbReference>
<accession>A0ABX7BGH3</accession>
<keyword evidence="2" id="KW-0614">Plasmid</keyword>
<keyword evidence="3" id="KW-1185">Reference proteome</keyword>
<evidence type="ECO:0000313" key="2">
    <source>
        <dbReference type="EMBL" id="QQP92870.1"/>
    </source>
</evidence>
<organism evidence="2 3">
    <name type="scientific">Skermanella cutis</name>
    <dbReference type="NCBI Taxonomy" id="2775420"/>
    <lineage>
        <taxon>Bacteria</taxon>
        <taxon>Pseudomonadati</taxon>
        <taxon>Pseudomonadota</taxon>
        <taxon>Alphaproteobacteria</taxon>
        <taxon>Rhodospirillales</taxon>
        <taxon>Azospirillaceae</taxon>
        <taxon>Skermanella</taxon>
    </lineage>
</organism>
<evidence type="ECO:0000313" key="3">
    <source>
        <dbReference type="Proteomes" id="UP000595197"/>
    </source>
</evidence>
<dbReference type="RefSeq" id="WP_201082114.1">
    <property type="nucleotide sequence ID" value="NZ_CP067421.1"/>
</dbReference>
<name>A0ABX7BGH3_9PROT</name>
<dbReference type="Pfam" id="PF07238">
    <property type="entry name" value="PilZ"/>
    <property type="match status" value="1"/>
</dbReference>
<feature type="domain" description="PilZ" evidence="1">
    <location>
        <begin position="20"/>
        <end position="96"/>
    </location>
</feature>
<proteinExistence type="predicted"/>
<dbReference type="InterPro" id="IPR009875">
    <property type="entry name" value="PilZ_domain"/>
</dbReference>
<reference evidence="2" key="1">
    <citation type="submission" date="2021-02" db="EMBL/GenBank/DDBJ databases">
        <title>Skermanella TT6 skin isolate.</title>
        <authorList>
            <person name="Lee K."/>
            <person name="Ganzorig M."/>
        </authorList>
    </citation>
    <scope>NUCLEOTIDE SEQUENCE</scope>
    <source>
        <strain evidence="2">TT6</strain>
    </source>
</reference>
<evidence type="ECO:0000259" key="1">
    <source>
        <dbReference type="Pfam" id="PF07238"/>
    </source>
</evidence>
<gene>
    <name evidence="2" type="ORF">IGS68_31005</name>
</gene>
<dbReference type="Proteomes" id="UP000595197">
    <property type="component" value="Plasmid pTT6-1"/>
</dbReference>
<geneLocation type="plasmid" evidence="2 3">
    <name>pTT6-1</name>
</geneLocation>
<sequence>MVLDPPPERRRAPRHLGDGYPLRIGRHSARLVDWSATGVGLQVKEEVDGYRIGDPTTLSIHSELTHGVAVFPAVIRRVDAAERVVGVDFAEDAETAVRFLVATVGDVSEAVPEDRGGEPR</sequence>
<protein>
    <submittedName>
        <fullName evidence="2">PilZ domain-containing protein</fullName>
    </submittedName>
</protein>